<evidence type="ECO:0000256" key="1">
    <source>
        <dbReference type="ARBA" id="ARBA00003236"/>
    </source>
</evidence>
<dbReference type="PANTHER" id="PTHR47561:SF1">
    <property type="entry name" value="POLYSACCHARIDE DEACETYLASE FAMILY PROTEIN (AFU_ORTHOLOGUE AFUA_6G05030)"/>
    <property type="match status" value="1"/>
</dbReference>
<evidence type="ECO:0000259" key="5">
    <source>
        <dbReference type="PROSITE" id="PS51677"/>
    </source>
</evidence>
<dbReference type="Pfam" id="PF01522">
    <property type="entry name" value="Polysacc_deac_1"/>
    <property type="match status" value="1"/>
</dbReference>
<dbReference type="GO" id="GO:0016810">
    <property type="term" value="F:hydrolase activity, acting on carbon-nitrogen (but not peptide) bonds"/>
    <property type="evidence" value="ECO:0007669"/>
    <property type="project" value="InterPro"/>
</dbReference>
<dbReference type="STRING" id="1685379.AVO45_16275"/>
<organism evidence="6 7">
    <name type="scientific">Ruegeria marisrubri</name>
    <dbReference type="NCBI Taxonomy" id="1685379"/>
    <lineage>
        <taxon>Bacteria</taxon>
        <taxon>Pseudomonadati</taxon>
        <taxon>Pseudomonadota</taxon>
        <taxon>Alphaproteobacteria</taxon>
        <taxon>Rhodobacterales</taxon>
        <taxon>Roseobacteraceae</taxon>
        <taxon>Ruegeria</taxon>
    </lineage>
</organism>
<dbReference type="Gene3D" id="3.20.20.370">
    <property type="entry name" value="Glycoside hydrolase/deacetylase"/>
    <property type="match status" value="1"/>
</dbReference>
<feature type="domain" description="NodB homology" evidence="5">
    <location>
        <begin position="39"/>
        <end position="295"/>
    </location>
</feature>
<accession>A0A0X3UC30</accession>
<dbReference type="OrthoDB" id="9784220at2"/>
<evidence type="ECO:0000256" key="3">
    <source>
        <dbReference type="ARBA" id="ARBA00020071"/>
    </source>
</evidence>
<dbReference type="SUPFAM" id="SSF88713">
    <property type="entry name" value="Glycoside hydrolase/deacetylase"/>
    <property type="match status" value="1"/>
</dbReference>
<dbReference type="InterPro" id="IPR011330">
    <property type="entry name" value="Glyco_hydro/deAcase_b/a-brl"/>
</dbReference>
<keyword evidence="7" id="KW-1185">Reference proteome</keyword>
<dbReference type="Proteomes" id="UP000053791">
    <property type="component" value="Unassembled WGS sequence"/>
</dbReference>
<protein>
    <recommendedName>
        <fullName evidence="3">Chitooligosaccharide deacetylase</fullName>
    </recommendedName>
    <alternativeName>
        <fullName evidence="4">Nodulation protein B</fullName>
    </alternativeName>
</protein>
<proteinExistence type="inferred from homology"/>
<evidence type="ECO:0000313" key="6">
    <source>
        <dbReference type="EMBL" id="KUJ85419.1"/>
    </source>
</evidence>
<dbReference type="PROSITE" id="PS51677">
    <property type="entry name" value="NODB"/>
    <property type="match status" value="1"/>
</dbReference>
<reference evidence="6 7" key="1">
    <citation type="submission" date="2015-12" db="EMBL/GenBank/DDBJ databases">
        <authorList>
            <person name="Shamseldin A."/>
            <person name="Moawad H."/>
            <person name="Abd El-Rahim W.M."/>
            <person name="Sadowsky M.J."/>
        </authorList>
    </citation>
    <scope>NUCLEOTIDE SEQUENCE [LARGE SCALE GENOMIC DNA]</scope>
    <source>
        <strain evidence="6 7">ZGT118</strain>
    </source>
</reference>
<comment type="caution">
    <text evidence="6">The sequence shown here is derived from an EMBL/GenBank/DDBJ whole genome shotgun (WGS) entry which is preliminary data.</text>
</comment>
<evidence type="ECO:0000256" key="2">
    <source>
        <dbReference type="ARBA" id="ARBA00010973"/>
    </source>
</evidence>
<sequence>MIQNPVPWPNGAKCACCVTFDMDADSLIHLDHPKDGYRRASAISMLQYGPNVAIPRIVETYRRLGIRQTFFIPAWCMETYPDAVEAILKGGHEIGQHGYLHENPVHQSREEQAEWMDRSIEVIDRMTGQHPRGWRAPLYNFSNHSAELLIERGFRYDASLMGDDVPYIVDGKGGSFVELPSHWGLDDWPQYVQSMDLDYMMPIRSPKTGWEPFVQEFEAAYRHGGLWVPVVHPFATGRLSRWEVVASFLENVLSRGDVWFAPMEEIAAHVEKVTQNGQYTPRRVAMPQYAGPVTV</sequence>
<dbReference type="InterPro" id="IPR002509">
    <property type="entry name" value="NODB_dom"/>
</dbReference>
<evidence type="ECO:0000313" key="7">
    <source>
        <dbReference type="Proteomes" id="UP000053791"/>
    </source>
</evidence>
<dbReference type="AlphaFoldDB" id="A0A0X3UC30"/>
<dbReference type="CDD" id="cd10938">
    <property type="entry name" value="CE4_HpPgdA_like"/>
    <property type="match status" value="1"/>
</dbReference>
<comment type="similarity">
    <text evidence="2">Belongs to the polysaccharide deacetylase family.</text>
</comment>
<comment type="function">
    <text evidence="1">Is involved in generating a small heat-stable compound (Nod), an acylated oligomer of N-acetylglucosamine, that stimulates mitosis in various plant protoplasts.</text>
</comment>
<name>A0A0X3UC30_9RHOB</name>
<dbReference type="EMBL" id="LQBQ01000002">
    <property type="protein sequence ID" value="KUJ85419.1"/>
    <property type="molecule type" value="Genomic_DNA"/>
</dbReference>
<evidence type="ECO:0000256" key="4">
    <source>
        <dbReference type="ARBA" id="ARBA00032976"/>
    </source>
</evidence>
<dbReference type="GO" id="GO:0005975">
    <property type="term" value="P:carbohydrate metabolic process"/>
    <property type="evidence" value="ECO:0007669"/>
    <property type="project" value="InterPro"/>
</dbReference>
<dbReference type="InterPro" id="IPR037950">
    <property type="entry name" value="PgdA-like"/>
</dbReference>
<dbReference type="PANTHER" id="PTHR47561">
    <property type="entry name" value="POLYSACCHARIDE DEACETYLASE FAMILY PROTEIN (AFU_ORTHOLOGUE AFUA_6G05030)"/>
    <property type="match status" value="1"/>
</dbReference>
<gene>
    <name evidence="6" type="ORF">AVO45_16275</name>
</gene>